<evidence type="ECO:0000313" key="1">
    <source>
        <dbReference type="EMBL" id="RRT45986.1"/>
    </source>
</evidence>
<dbReference type="Proteomes" id="UP000287651">
    <property type="component" value="Unassembled WGS sequence"/>
</dbReference>
<accession>A0A426Y2L7</accession>
<gene>
    <name evidence="1" type="ORF">B296_00039555</name>
</gene>
<dbReference type="EMBL" id="AMZH03015478">
    <property type="protein sequence ID" value="RRT45986.1"/>
    <property type="molecule type" value="Genomic_DNA"/>
</dbReference>
<sequence>MFKHYASVHFFWSLYFLEENVERDAVHKALMSLLRQDVKGNPKLSVSDLYKSWAELVQLLEKESCSGLCSFMFYFTAHLISSSGSSASLTALFRHVEIGLENVREKVICFLKDKVSLH</sequence>
<evidence type="ECO:0000313" key="2">
    <source>
        <dbReference type="Proteomes" id="UP000287651"/>
    </source>
</evidence>
<name>A0A426Y2L7_ENSVE</name>
<protein>
    <submittedName>
        <fullName evidence="1">Uncharacterized protein</fullName>
    </submittedName>
</protein>
<reference evidence="1 2" key="1">
    <citation type="journal article" date="2014" name="Agronomy (Basel)">
        <title>A Draft Genome Sequence for Ensete ventricosum, the Drought-Tolerant Tree Against Hunger.</title>
        <authorList>
            <person name="Harrison J."/>
            <person name="Moore K.A."/>
            <person name="Paszkiewicz K."/>
            <person name="Jones T."/>
            <person name="Grant M."/>
            <person name="Ambacheew D."/>
            <person name="Muzemil S."/>
            <person name="Studholme D.J."/>
        </authorList>
    </citation>
    <scope>NUCLEOTIDE SEQUENCE [LARGE SCALE GENOMIC DNA]</scope>
</reference>
<comment type="caution">
    <text evidence="1">The sequence shown here is derived from an EMBL/GenBank/DDBJ whole genome shotgun (WGS) entry which is preliminary data.</text>
</comment>
<dbReference type="AlphaFoldDB" id="A0A426Y2L7"/>
<proteinExistence type="predicted"/>
<organism evidence="1 2">
    <name type="scientific">Ensete ventricosum</name>
    <name type="common">Abyssinian banana</name>
    <name type="synonym">Musa ensete</name>
    <dbReference type="NCBI Taxonomy" id="4639"/>
    <lineage>
        <taxon>Eukaryota</taxon>
        <taxon>Viridiplantae</taxon>
        <taxon>Streptophyta</taxon>
        <taxon>Embryophyta</taxon>
        <taxon>Tracheophyta</taxon>
        <taxon>Spermatophyta</taxon>
        <taxon>Magnoliopsida</taxon>
        <taxon>Liliopsida</taxon>
        <taxon>Zingiberales</taxon>
        <taxon>Musaceae</taxon>
        <taxon>Ensete</taxon>
    </lineage>
</organism>